<dbReference type="STRING" id="749222.Nitsa_0411"/>
<keyword evidence="1" id="KW-1133">Transmembrane helix</keyword>
<keyword evidence="3" id="KW-1185">Reference proteome</keyword>
<evidence type="ECO:0000256" key="1">
    <source>
        <dbReference type="SAM" id="Phobius"/>
    </source>
</evidence>
<sequence>MKNREMRKAFSMITAIFVIVLMATVAVLILSLSGKMVKETTAQFQREQAMLLAKSYTEYAVMAVTANDRNGTGNCLSDIDGNYGADPAHGKGYRIRVRLAYIGHADQIASCAATRTFANNVVTEKTPLNIIVDVYVEYKDPDNPSGPWLAYHRRTLQKI</sequence>
<dbReference type="Proteomes" id="UP000008633">
    <property type="component" value="Chromosome"/>
</dbReference>
<dbReference type="AlphaFoldDB" id="E6X092"/>
<keyword evidence="1" id="KW-0472">Membrane</keyword>
<dbReference type="KEGG" id="nsa:Nitsa_0411"/>
<feature type="transmembrane region" description="Helical" evidence="1">
    <location>
        <begin position="12"/>
        <end position="32"/>
    </location>
</feature>
<dbReference type="EMBL" id="CP002452">
    <property type="protein sequence ID" value="ADV45681.1"/>
    <property type="molecule type" value="Genomic_DNA"/>
</dbReference>
<dbReference type="eggNOG" id="ENOG50319ED">
    <property type="taxonomic scope" value="Bacteria"/>
</dbReference>
<organism evidence="2 3">
    <name type="scientific">Nitratifractor salsuginis (strain DSM 16511 / JCM 12458 / E9I37-1)</name>
    <dbReference type="NCBI Taxonomy" id="749222"/>
    <lineage>
        <taxon>Bacteria</taxon>
        <taxon>Pseudomonadati</taxon>
        <taxon>Campylobacterota</taxon>
        <taxon>Epsilonproteobacteria</taxon>
        <taxon>Campylobacterales</taxon>
        <taxon>Sulfurovaceae</taxon>
        <taxon>Nitratifractor</taxon>
    </lineage>
</organism>
<accession>E6X092</accession>
<reference evidence="3" key="2">
    <citation type="submission" date="2011-01" db="EMBL/GenBank/DDBJ databases">
        <title>The complete genome of Nitratifractor salsuginis DSM 16511.</title>
        <authorList>
            <consortium name="US DOE Joint Genome Institute (JGI-PGF)"/>
            <person name="Lucas S."/>
            <person name="Copeland A."/>
            <person name="Lapidus A."/>
            <person name="Bruce D."/>
            <person name="Goodwin L."/>
            <person name="Pitluck S."/>
            <person name="Kyrpides N."/>
            <person name="Mavromatis K."/>
            <person name="Ivanova N."/>
            <person name="Mikhailova N."/>
            <person name="Zeytun A."/>
            <person name="Detter J.C."/>
            <person name="Tapia R."/>
            <person name="Han C."/>
            <person name="Land M."/>
            <person name="Hauser L."/>
            <person name="Markowitz V."/>
            <person name="Cheng J.-F."/>
            <person name="Hugenholtz P."/>
            <person name="Woyke T."/>
            <person name="Wu D."/>
            <person name="Tindall B."/>
            <person name="Schuetze A."/>
            <person name="Brambilla E."/>
            <person name="Klenk H.-P."/>
            <person name="Eisen J.A."/>
        </authorList>
    </citation>
    <scope>NUCLEOTIDE SEQUENCE [LARGE SCALE GENOMIC DNA]</scope>
    <source>
        <strain evidence="3">DSM 16511 / JCM 12458 / E9I37-1</strain>
    </source>
</reference>
<protein>
    <recommendedName>
        <fullName evidence="4">Type II secretion system protein</fullName>
    </recommendedName>
</protein>
<gene>
    <name evidence="2" type="ordered locus">Nitsa_0411</name>
</gene>
<evidence type="ECO:0000313" key="2">
    <source>
        <dbReference type="EMBL" id="ADV45681.1"/>
    </source>
</evidence>
<name>E6X092_NITSE</name>
<dbReference type="RefSeq" id="WP_013553377.1">
    <property type="nucleotide sequence ID" value="NC_014935.1"/>
</dbReference>
<reference evidence="2 3" key="1">
    <citation type="journal article" date="2011" name="Stand. Genomic Sci.">
        <title>Complete genome sequence of Nitratifractor salsuginis type strain (E9I37-1).</title>
        <authorList>
            <person name="Anderson I."/>
            <person name="Sikorski J."/>
            <person name="Zeytun A."/>
            <person name="Nolan M."/>
            <person name="Lapidus A."/>
            <person name="Lucas S."/>
            <person name="Hammon N."/>
            <person name="Deshpande S."/>
            <person name="Cheng J.F."/>
            <person name="Tapia R."/>
            <person name="Han C."/>
            <person name="Goodwin L."/>
            <person name="Pitluck S."/>
            <person name="Liolios K."/>
            <person name="Pagani I."/>
            <person name="Ivanova N."/>
            <person name="Huntemann M."/>
            <person name="Mavromatis K."/>
            <person name="Ovchinikova G."/>
            <person name="Pati A."/>
            <person name="Chen A."/>
            <person name="Palaniappan K."/>
            <person name="Land M."/>
            <person name="Hauser L."/>
            <person name="Brambilla E.M."/>
            <person name="Ngatchou-Djao O.D."/>
            <person name="Rohde M."/>
            <person name="Tindall B.J."/>
            <person name="Goker M."/>
            <person name="Detter J.C."/>
            <person name="Woyke T."/>
            <person name="Bristow J."/>
            <person name="Eisen J.A."/>
            <person name="Markowitz V."/>
            <person name="Hugenholtz P."/>
            <person name="Klenk H.P."/>
            <person name="Kyrpides N.C."/>
        </authorList>
    </citation>
    <scope>NUCLEOTIDE SEQUENCE [LARGE SCALE GENOMIC DNA]</scope>
    <source>
        <strain evidence="3">DSM 16511 / JCM 12458 / E9I37-1</strain>
    </source>
</reference>
<evidence type="ECO:0000313" key="3">
    <source>
        <dbReference type="Proteomes" id="UP000008633"/>
    </source>
</evidence>
<keyword evidence="1" id="KW-0812">Transmembrane</keyword>
<proteinExistence type="predicted"/>
<dbReference type="HOGENOM" id="CLU_140209_0_0_7"/>
<evidence type="ECO:0008006" key="4">
    <source>
        <dbReference type="Google" id="ProtNLM"/>
    </source>
</evidence>